<keyword evidence="2" id="KW-1185">Reference proteome</keyword>
<protein>
    <recommendedName>
        <fullName evidence="3">RNase H type-1 domain-containing protein</fullName>
    </recommendedName>
</protein>
<evidence type="ECO:0000313" key="1">
    <source>
        <dbReference type="EMBL" id="MPC33399.1"/>
    </source>
</evidence>
<dbReference type="Gene3D" id="3.30.420.10">
    <property type="entry name" value="Ribonuclease H-like superfamily/Ribonuclease H"/>
    <property type="match status" value="1"/>
</dbReference>
<dbReference type="Proteomes" id="UP000324222">
    <property type="component" value="Unassembled WGS sequence"/>
</dbReference>
<name>A0A5B7EJS3_PORTR</name>
<evidence type="ECO:0008006" key="3">
    <source>
        <dbReference type="Google" id="ProtNLM"/>
    </source>
</evidence>
<dbReference type="InterPro" id="IPR012337">
    <property type="entry name" value="RNaseH-like_sf"/>
</dbReference>
<dbReference type="AlphaFoldDB" id="A0A5B7EJS3"/>
<dbReference type="SUPFAM" id="SSF53098">
    <property type="entry name" value="Ribonuclease H-like"/>
    <property type="match status" value="1"/>
</dbReference>
<dbReference type="InterPro" id="IPR036397">
    <property type="entry name" value="RNaseH_sf"/>
</dbReference>
<sequence>MFIVHWSVNGSRSRCGLLICGYISANHYTDTEVSSQAAVYALQSTSHMDHDPVNKCLYLIHTLEGAGATVHFTWIPSHVGIPLNGKADHLALCALQDDTMDPGTEYTVGYVKSSIKDLVSSSISDQLELCCHRGSGSSLHYVRASQSCAYTYVRHTTSHDRVTVRLRLGYK</sequence>
<reference evidence="1 2" key="1">
    <citation type="submission" date="2019-05" db="EMBL/GenBank/DDBJ databases">
        <title>Another draft genome of Portunus trituberculatus and its Hox gene families provides insights of decapod evolution.</title>
        <authorList>
            <person name="Jeong J.-H."/>
            <person name="Song I."/>
            <person name="Kim S."/>
            <person name="Choi T."/>
            <person name="Kim D."/>
            <person name="Ryu S."/>
            <person name="Kim W."/>
        </authorList>
    </citation>
    <scope>NUCLEOTIDE SEQUENCE [LARGE SCALE GENOMIC DNA]</scope>
    <source>
        <tissue evidence="1">Muscle</tissue>
    </source>
</reference>
<organism evidence="1 2">
    <name type="scientific">Portunus trituberculatus</name>
    <name type="common">Swimming crab</name>
    <name type="synonym">Neptunus trituberculatus</name>
    <dbReference type="NCBI Taxonomy" id="210409"/>
    <lineage>
        <taxon>Eukaryota</taxon>
        <taxon>Metazoa</taxon>
        <taxon>Ecdysozoa</taxon>
        <taxon>Arthropoda</taxon>
        <taxon>Crustacea</taxon>
        <taxon>Multicrustacea</taxon>
        <taxon>Malacostraca</taxon>
        <taxon>Eumalacostraca</taxon>
        <taxon>Eucarida</taxon>
        <taxon>Decapoda</taxon>
        <taxon>Pleocyemata</taxon>
        <taxon>Brachyura</taxon>
        <taxon>Eubrachyura</taxon>
        <taxon>Portunoidea</taxon>
        <taxon>Portunidae</taxon>
        <taxon>Portuninae</taxon>
        <taxon>Portunus</taxon>
    </lineage>
</organism>
<evidence type="ECO:0000313" key="2">
    <source>
        <dbReference type="Proteomes" id="UP000324222"/>
    </source>
</evidence>
<dbReference type="GO" id="GO:0003676">
    <property type="term" value="F:nucleic acid binding"/>
    <property type="evidence" value="ECO:0007669"/>
    <property type="project" value="InterPro"/>
</dbReference>
<accession>A0A5B7EJS3</accession>
<gene>
    <name evidence="1" type="ORF">E2C01_026748</name>
</gene>
<dbReference type="OrthoDB" id="6379915at2759"/>
<proteinExistence type="predicted"/>
<comment type="caution">
    <text evidence="1">The sequence shown here is derived from an EMBL/GenBank/DDBJ whole genome shotgun (WGS) entry which is preliminary data.</text>
</comment>
<dbReference type="EMBL" id="VSRR010002828">
    <property type="protein sequence ID" value="MPC33399.1"/>
    <property type="molecule type" value="Genomic_DNA"/>
</dbReference>